<organism evidence="1 2">
    <name type="scientific">Chlamydia suis</name>
    <dbReference type="NCBI Taxonomy" id="83559"/>
    <lineage>
        <taxon>Bacteria</taxon>
        <taxon>Pseudomonadati</taxon>
        <taxon>Chlamydiota</taxon>
        <taxon>Chlamydiia</taxon>
        <taxon>Chlamydiales</taxon>
        <taxon>Chlamydiaceae</taxon>
        <taxon>Chlamydia/Chlamydophila group</taxon>
        <taxon>Chlamydia</taxon>
    </lineage>
</organism>
<proteinExistence type="predicted"/>
<protein>
    <submittedName>
        <fullName evidence="1">Uncharacterized protein</fullName>
    </submittedName>
</protein>
<name>A0ABX6IPW6_9CHLA</name>
<keyword evidence="2" id="KW-1185">Reference proteome</keyword>
<dbReference type="EMBL" id="CP035278">
    <property type="protein sequence ID" value="QHP82896.1"/>
    <property type="molecule type" value="Genomic_DNA"/>
</dbReference>
<reference evidence="1" key="1">
    <citation type="submission" date="2019-01" db="EMBL/GenBank/DDBJ databases">
        <title>Whole genome sequencing and annotation enables comparative genome analysis that reveals unique features of the Chlamydia suis R19 Genome.</title>
        <authorList>
            <person name="Dimond Z.E."/>
        </authorList>
    </citation>
    <scope>NUCLEOTIDE SEQUENCE [LARGE SCALE GENOMIC DNA]</scope>
    <source>
        <strain evidence="1">R19</strain>
    </source>
</reference>
<evidence type="ECO:0000313" key="1">
    <source>
        <dbReference type="EMBL" id="QHP82896.1"/>
    </source>
</evidence>
<sequence>MIKEKKSLLFLDVFPVSLFQWPCNPDFFCLALTLYQILFL</sequence>
<accession>A0ABX6IPW6</accession>
<evidence type="ECO:0000313" key="2">
    <source>
        <dbReference type="Proteomes" id="UP000512184"/>
    </source>
</evidence>
<dbReference type="Proteomes" id="UP000512184">
    <property type="component" value="Chromosome"/>
</dbReference>
<gene>
    <name evidence="1" type="primary">hypothetical protein</name>
    <name evidence="1" type="ORF">Chls_021</name>
</gene>